<keyword evidence="3" id="KW-1185">Reference proteome</keyword>
<accession>A0ABP0AB52</accession>
<dbReference type="EMBL" id="OY882863">
    <property type="protein sequence ID" value="CAK6447084.1"/>
    <property type="molecule type" value="Genomic_DNA"/>
</dbReference>
<name>A0ABP0AB52_PIPNA</name>
<evidence type="ECO:0000256" key="1">
    <source>
        <dbReference type="SAM" id="MobiDB-lite"/>
    </source>
</evidence>
<protein>
    <submittedName>
        <fullName evidence="2">Uncharacterized protein</fullName>
    </submittedName>
</protein>
<reference evidence="2" key="1">
    <citation type="submission" date="2023-12" db="EMBL/GenBank/DDBJ databases">
        <authorList>
            <person name="Brown T."/>
        </authorList>
    </citation>
    <scope>NUCLEOTIDE SEQUENCE</scope>
</reference>
<evidence type="ECO:0000313" key="3">
    <source>
        <dbReference type="Proteomes" id="UP001314169"/>
    </source>
</evidence>
<sequence length="99" mass="11425">MGASHFHQNVVSKVTQQLWRFPMAVPHWCLYFHTSKAQPPLTGCKNTSETTQRKHRKGSCVTREERDLRVTLAGELTHTRVCTWHMHKRSTERTGSHSG</sequence>
<proteinExistence type="predicted"/>
<dbReference type="Proteomes" id="UP001314169">
    <property type="component" value="Chromosome 6"/>
</dbReference>
<evidence type="ECO:0000313" key="2">
    <source>
        <dbReference type="EMBL" id="CAK6447084.1"/>
    </source>
</evidence>
<gene>
    <name evidence="2" type="ORF">MPIPNATIZW_LOCUS15390</name>
</gene>
<organism evidence="2 3">
    <name type="scientific">Pipistrellus nathusii</name>
    <name type="common">Nathusius' pipistrelle</name>
    <dbReference type="NCBI Taxonomy" id="59473"/>
    <lineage>
        <taxon>Eukaryota</taxon>
        <taxon>Metazoa</taxon>
        <taxon>Chordata</taxon>
        <taxon>Craniata</taxon>
        <taxon>Vertebrata</taxon>
        <taxon>Euteleostomi</taxon>
        <taxon>Mammalia</taxon>
        <taxon>Eutheria</taxon>
        <taxon>Laurasiatheria</taxon>
        <taxon>Chiroptera</taxon>
        <taxon>Yangochiroptera</taxon>
        <taxon>Vespertilionidae</taxon>
        <taxon>Pipistrellus</taxon>
    </lineage>
</organism>
<feature type="region of interest" description="Disordered" evidence="1">
    <location>
        <begin position="41"/>
        <end position="60"/>
    </location>
</feature>